<keyword evidence="4" id="KW-1185">Reference proteome</keyword>
<reference evidence="3" key="1">
    <citation type="submission" date="2016-10" db="EMBL/GenBank/DDBJ databases">
        <authorList>
            <person name="de Groot N.N."/>
        </authorList>
    </citation>
    <scope>NUCLEOTIDE SEQUENCE [LARGE SCALE GENOMIC DNA]</scope>
    <source>
        <strain evidence="3">DSM 21743</strain>
    </source>
</reference>
<name>A0A1H2NI97_9ACTN</name>
<keyword evidence="1" id="KW-0472">Membrane</keyword>
<gene>
    <name evidence="2" type="ORF">SAMN04488544_0016</name>
    <name evidence="3" type="ORF">SAMN04488544_4111</name>
</gene>
<dbReference type="EMBL" id="LT629799">
    <property type="protein sequence ID" value="SDV05162.1"/>
    <property type="molecule type" value="Genomic_DNA"/>
</dbReference>
<keyword evidence="1" id="KW-0812">Transmembrane</keyword>
<feature type="transmembrane region" description="Helical" evidence="1">
    <location>
        <begin position="79"/>
        <end position="97"/>
    </location>
</feature>
<evidence type="ECO:0000313" key="2">
    <source>
        <dbReference type="EMBL" id="SDU79645.1"/>
    </source>
</evidence>
<evidence type="ECO:0000256" key="1">
    <source>
        <dbReference type="SAM" id="Phobius"/>
    </source>
</evidence>
<evidence type="ECO:0000313" key="3">
    <source>
        <dbReference type="EMBL" id="SDV05162.1"/>
    </source>
</evidence>
<feature type="transmembrane region" description="Helical" evidence="1">
    <location>
        <begin position="103"/>
        <end position="125"/>
    </location>
</feature>
<dbReference type="RefSeq" id="WP_091071955.1">
    <property type="nucleotide sequence ID" value="NZ_LT629799.1"/>
</dbReference>
<evidence type="ECO:0000313" key="4">
    <source>
        <dbReference type="Proteomes" id="UP000198825"/>
    </source>
</evidence>
<accession>A0A1H2NI97</accession>
<sequence length="143" mass="14580">MAATPFLLRVVPQGPAGPWVVRTPKTREVLARGETAASAQDLAVALLPSGGVVEILDEGDFVVGRVFVPQPPVPLRTRLAMTAISLGVALVAALVLGRLLGGGFLWAAVGVALGGQVVPLARALAAQRRASRASAAHRPGGAR</sequence>
<proteinExistence type="predicted"/>
<dbReference type="Proteomes" id="UP000198825">
    <property type="component" value="Chromosome I"/>
</dbReference>
<protein>
    <submittedName>
        <fullName evidence="3">Uncharacterized protein</fullName>
    </submittedName>
</protein>
<organism evidence="3 4">
    <name type="scientific">Microlunatus sagamiharensis</name>
    <dbReference type="NCBI Taxonomy" id="546874"/>
    <lineage>
        <taxon>Bacteria</taxon>
        <taxon>Bacillati</taxon>
        <taxon>Actinomycetota</taxon>
        <taxon>Actinomycetes</taxon>
        <taxon>Propionibacteriales</taxon>
        <taxon>Propionibacteriaceae</taxon>
        <taxon>Microlunatus</taxon>
    </lineage>
</organism>
<keyword evidence="1" id="KW-1133">Transmembrane helix</keyword>
<reference evidence="4" key="2">
    <citation type="submission" date="2016-10" db="EMBL/GenBank/DDBJ databases">
        <authorList>
            <person name="Varghese N."/>
            <person name="Submissions S."/>
        </authorList>
    </citation>
    <scope>NUCLEOTIDE SEQUENCE [LARGE SCALE GENOMIC DNA]</scope>
    <source>
        <strain evidence="4">DSM 21743</strain>
    </source>
</reference>
<dbReference type="AlphaFoldDB" id="A0A1H2NI97"/>
<dbReference type="EMBL" id="LT629799">
    <property type="protein sequence ID" value="SDU79645.1"/>
    <property type="molecule type" value="Genomic_DNA"/>
</dbReference>